<name>A0AAE0VXQ7_9BIVA</name>
<dbReference type="EMBL" id="JAEAOA010001789">
    <property type="protein sequence ID" value="KAK3594478.1"/>
    <property type="molecule type" value="Genomic_DNA"/>
</dbReference>
<evidence type="ECO:0000256" key="1">
    <source>
        <dbReference type="SAM" id="MobiDB-lite"/>
    </source>
</evidence>
<feature type="region of interest" description="Disordered" evidence="1">
    <location>
        <begin position="1"/>
        <end position="24"/>
    </location>
</feature>
<reference evidence="2" key="3">
    <citation type="submission" date="2023-05" db="EMBL/GenBank/DDBJ databases">
        <authorList>
            <person name="Smith C.H."/>
        </authorList>
    </citation>
    <scope>NUCLEOTIDE SEQUENCE</scope>
    <source>
        <strain evidence="2">CHS0354</strain>
        <tissue evidence="2">Mantle</tissue>
    </source>
</reference>
<dbReference type="Proteomes" id="UP001195483">
    <property type="component" value="Unassembled WGS sequence"/>
</dbReference>
<proteinExistence type="predicted"/>
<gene>
    <name evidence="2" type="ORF">CHS0354_029999</name>
</gene>
<organism evidence="2 3">
    <name type="scientific">Potamilus streckersoni</name>
    <dbReference type="NCBI Taxonomy" id="2493646"/>
    <lineage>
        <taxon>Eukaryota</taxon>
        <taxon>Metazoa</taxon>
        <taxon>Spiralia</taxon>
        <taxon>Lophotrochozoa</taxon>
        <taxon>Mollusca</taxon>
        <taxon>Bivalvia</taxon>
        <taxon>Autobranchia</taxon>
        <taxon>Heteroconchia</taxon>
        <taxon>Palaeoheterodonta</taxon>
        <taxon>Unionida</taxon>
        <taxon>Unionoidea</taxon>
        <taxon>Unionidae</taxon>
        <taxon>Ambleminae</taxon>
        <taxon>Lampsilini</taxon>
        <taxon>Potamilus</taxon>
    </lineage>
</organism>
<comment type="caution">
    <text evidence="2">The sequence shown here is derived from an EMBL/GenBank/DDBJ whole genome shotgun (WGS) entry which is preliminary data.</text>
</comment>
<keyword evidence="3" id="KW-1185">Reference proteome</keyword>
<reference evidence="2" key="2">
    <citation type="journal article" date="2021" name="Genome Biol. Evol.">
        <title>Developing a high-quality reference genome for a parasitic bivalve with doubly uniparental inheritance (Bivalvia: Unionida).</title>
        <authorList>
            <person name="Smith C.H."/>
        </authorList>
    </citation>
    <scope>NUCLEOTIDE SEQUENCE</scope>
    <source>
        <strain evidence="2">CHS0354</strain>
        <tissue evidence="2">Mantle</tissue>
    </source>
</reference>
<protein>
    <submittedName>
        <fullName evidence="2">Uncharacterized protein</fullName>
    </submittedName>
</protein>
<reference evidence="2" key="1">
    <citation type="journal article" date="2021" name="Genome Biol. Evol.">
        <title>A High-Quality Reference Genome for a Parasitic Bivalve with Doubly Uniparental Inheritance (Bivalvia: Unionida).</title>
        <authorList>
            <person name="Smith C.H."/>
        </authorList>
    </citation>
    <scope>NUCLEOTIDE SEQUENCE</scope>
    <source>
        <strain evidence="2">CHS0354</strain>
    </source>
</reference>
<sequence>MLKTTTALKENKDAAAAEPPDTLDEMEQALCGCSKRRLTEIERHHEANNNKFWTR</sequence>
<evidence type="ECO:0000313" key="2">
    <source>
        <dbReference type="EMBL" id="KAK3594478.1"/>
    </source>
</evidence>
<dbReference type="AlphaFoldDB" id="A0AAE0VXQ7"/>
<evidence type="ECO:0000313" key="3">
    <source>
        <dbReference type="Proteomes" id="UP001195483"/>
    </source>
</evidence>
<accession>A0AAE0VXQ7</accession>